<dbReference type="EMBL" id="SJPM01000019">
    <property type="protein sequence ID" value="TWT89278.1"/>
    <property type="molecule type" value="Genomic_DNA"/>
</dbReference>
<dbReference type="PANTHER" id="PTHR36836">
    <property type="entry name" value="COLANIC ACID BIOSYNTHESIS PROTEIN WCAK"/>
    <property type="match status" value="1"/>
</dbReference>
<dbReference type="Pfam" id="PF04230">
    <property type="entry name" value="PS_pyruv_trans"/>
    <property type="match status" value="1"/>
</dbReference>
<organism evidence="2 3">
    <name type="scientific">Neorhodopirellula pilleata</name>
    <dbReference type="NCBI Taxonomy" id="2714738"/>
    <lineage>
        <taxon>Bacteria</taxon>
        <taxon>Pseudomonadati</taxon>
        <taxon>Planctomycetota</taxon>
        <taxon>Planctomycetia</taxon>
        <taxon>Pirellulales</taxon>
        <taxon>Pirellulaceae</taxon>
        <taxon>Neorhodopirellula</taxon>
    </lineage>
</organism>
<evidence type="ECO:0000313" key="2">
    <source>
        <dbReference type="EMBL" id="TWT89278.1"/>
    </source>
</evidence>
<accession>A0A5C5ZQE7</accession>
<evidence type="ECO:0000259" key="1">
    <source>
        <dbReference type="Pfam" id="PF04230"/>
    </source>
</evidence>
<dbReference type="OrthoDB" id="1814359at2"/>
<gene>
    <name evidence="2" type="ORF">Pla100_55950</name>
</gene>
<dbReference type="InterPro" id="IPR007345">
    <property type="entry name" value="Polysacch_pyruvyl_Trfase"/>
</dbReference>
<dbReference type="AlphaFoldDB" id="A0A5C5ZQE7"/>
<dbReference type="Proteomes" id="UP000316213">
    <property type="component" value="Unassembled WGS sequence"/>
</dbReference>
<feature type="domain" description="Polysaccharide pyruvyl transferase" evidence="1">
    <location>
        <begin position="19"/>
        <end position="318"/>
    </location>
</feature>
<proteinExistence type="predicted"/>
<dbReference type="RefSeq" id="WP_146581841.1">
    <property type="nucleotide sequence ID" value="NZ_SJPM01000019.1"/>
</dbReference>
<evidence type="ECO:0000313" key="3">
    <source>
        <dbReference type="Proteomes" id="UP000316213"/>
    </source>
</evidence>
<comment type="caution">
    <text evidence="2">The sequence shown here is derived from an EMBL/GenBank/DDBJ whole genome shotgun (WGS) entry which is preliminary data.</text>
</comment>
<reference evidence="2 3" key="1">
    <citation type="submission" date="2019-02" db="EMBL/GenBank/DDBJ databases">
        <title>Deep-cultivation of Planctomycetes and their phenomic and genomic characterization uncovers novel biology.</title>
        <authorList>
            <person name="Wiegand S."/>
            <person name="Jogler M."/>
            <person name="Boedeker C."/>
            <person name="Pinto D."/>
            <person name="Vollmers J."/>
            <person name="Rivas-Marin E."/>
            <person name="Kohn T."/>
            <person name="Peeters S.H."/>
            <person name="Heuer A."/>
            <person name="Rast P."/>
            <person name="Oberbeckmann S."/>
            <person name="Bunk B."/>
            <person name="Jeske O."/>
            <person name="Meyerdierks A."/>
            <person name="Storesund J.E."/>
            <person name="Kallscheuer N."/>
            <person name="Luecker S."/>
            <person name="Lage O.M."/>
            <person name="Pohl T."/>
            <person name="Merkel B.J."/>
            <person name="Hornburger P."/>
            <person name="Mueller R.-W."/>
            <person name="Bruemmer F."/>
            <person name="Labrenz M."/>
            <person name="Spormann A.M."/>
            <person name="Op Den Camp H."/>
            <person name="Overmann J."/>
            <person name="Amann R."/>
            <person name="Jetten M.S.M."/>
            <person name="Mascher T."/>
            <person name="Medema M.H."/>
            <person name="Devos D.P."/>
            <person name="Kaster A.-K."/>
            <person name="Ovreas L."/>
            <person name="Rohde M."/>
            <person name="Galperin M.Y."/>
            <person name="Jogler C."/>
        </authorList>
    </citation>
    <scope>NUCLEOTIDE SEQUENCE [LARGE SCALE GENOMIC DNA]</scope>
    <source>
        <strain evidence="2 3">Pla100</strain>
    </source>
</reference>
<name>A0A5C5ZQE7_9BACT</name>
<dbReference type="PANTHER" id="PTHR36836:SF1">
    <property type="entry name" value="COLANIC ACID BIOSYNTHESIS PROTEIN WCAK"/>
    <property type="match status" value="1"/>
</dbReference>
<protein>
    <submittedName>
        <fullName evidence="2">Colanic acid biosynthesis protein</fullName>
    </submittedName>
</protein>
<keyword evidence="3" id="KW-1185">Reference proteome</keyword>
<sequence>MGKTHGPSIFVFGHFGAGNFGDELMLEGFCRTMFEINPKFNLRVSSKKHLLSNFVASKVTPIPYSLTQFILAVFQSQALAIVGGTQFHDCGFGQVRIKHAIAQIKIACLVSFAWVLQKRIVLVGVGIGPFRSRVWKRCFGQLCRMFDAISVRDSESYETVCKMINQQFVCLADDLAITAIHARSNEMRAQNKHSVARLGISLAASFGYTDSGQENEERISNNLFLALQRVLREDANRTVIFFVLTESGSEAVITLTERLHRKLKAEFANRVKTLKMGSGLESTLEAMSECDWFLGMKFHGVVTAMELGCRVAAISYHPKIQRFMNSHGANHRVLTLLDAADELNVVNLLTELVAERSSSRIQVPWSDKVQKEFLLSQLWGQPLGSSSQIK</sequence>